<evidence type="ECO:0000313" key="5">
    <source>
        <dbReference type="Proteomes" id="UP000054558"/>
    </source>
</evidence>
<feature type="domain" description="BTB" evidence="3">
    <location>
        <begin position="74"/>
        <end position="150"/>
    </location>
</feature>
<dbReference type="InterPro" id="IPR011705">
    <property type="entry name" value="BACK"/>
</dbReference>
<dbReference type="Gene3D" id="1.25.40.420">
    <property type="match status" value="1"/>
</dbReference>
<protein>
    <recommendedName>
        <fullName evidence="3">BTB domain-containing protein</fullName>
    </recommendedName>
</protein>
<dbReference type="SUPFAM" id="SSF54695">
    <property type="entry name" value="POZ domain"/>
    <property type="match status" value="1"/>
</dbReference>
<dbReference type="SMART" id="SM00225">
    <property type="entry name" value="BTB"/>
    <property type="match status" value="1"/>
</dbReference>
<accession>A0A1Y1HSP9</accession>
<evidence type="ECO:0000256" key="1">
    <source>
        <dbReference type="ARBA" id="ARBA00002668"/>
    </source>
</evidence>
<dbReference type="SMART" id="SM00875">
    <property type="entry name" value="BACK"/>
    <property type="match status" value="1"/>
</dbReference>
<dbReference type="PANTHER" id="PTHR46336">
    <property type="entry name" value="OS02G0260700 PROTEIN"/>
    <property type="match status" value="1"/>
</dbReference>
<dbReference type="Pfam" id="PF00651">
    <property type="entry name" value="BTB"/>
    <property type="match status" value="1"/>
</dbReference>
<sequence>MASGASGYEFAFDNETFSDRVLLLELEASCFGNEEEEEAPGAVGATCDAPRRKRKWKGGDDNEASLTYDEQIVEKVNLSSKTGADGVERKQLFVSSAILASNSEYFRQLFSNGMRESEEKELIIKLAAKEEQAFIDAVRFIFCGHVASKSALDLIRLILVADRFGIPSCIQAACDALAGGMLQAQKGSPWDIVKCLLALPDSVRTHKTVSELLDQGQKLMAEFYKDFQERARAPGGLSELSEAGLQMVLASDDLEVESETDVFNAVRAWVRARFKDADTRAAAMAQLAPNVRFPWIPPEKLEGYIGMDEMQTETCQKLLTEALLFRSLPEDTRARLMSERARDGRRFIRRGSTLAVESLPAKFHWDDLKTFFVLLPESSLPAGPSEASVFTEEFFFEGNPYQVEFVRSTDRKLGAFLHVLKKLRRSQLPNMKTVCLHACPGDEETWCPALCAAPTSGTTDRYGNDDILRRIPWTFPMAEDEFDQEGDIFRGEGSQKVASITFALTRKQLLLNY</sequence>
<dbReference type="InterPro" id="IPR011333">
    <property type="entry name" value="SKP1/BTB/POZ_sf"/>
</dbReference>
<dbReference type="PROSITE" id="PS50097">
    <property type="entry name" value="BTB"/>
    <property type="match status" value="1"/>
</dbReference>
<dbReference type="Proteomes" id="UP000054558">
    <property type="component" value="Unassembled WGS sequence"/>
</dbReference>
<dbReference type="InterPro" id="IPR000210">
    <property type="entry name" value="BTB/POZ_dom"/>
</dbReference>
<proteinExistence type="predicted"/>
<dbReference type="OrthoDB" id="45365at2759"/>
<comment type="function">
    <text evidence="1">May act as a substrate-specific adapter of an E3 ubiquitin-protein ligase complex (CUL3-RBX1-BTB) which mediates the ubiquitination and subsequent proteasomal degradation of target proteins.</text>
</comment>
<organism evidence="4 5">
    <name type="scientific">Klebsormidium nitens</name>
    <name type="common">Green alga</name>
    <name type="synonym">Ulothrix nitens</name>
    <dbReference type="NCBI Taxonomy" id="105231"/>
    <lineage>
        <taxon>Eukaryota</taxon>
        <taxon>Viridiplantae</taxon>
        <taxon>Streptophyta</taxon>
        <taxon>Klebsormidiophyceae</taxon>
        <taxon>Klebsormidiales</taxon>
        <taxon>Klebsormidiaceae</taxon>
        <taxon>Klebsormidium</taxon>
    </lineage>
</organism>
<reference evidence="4 5" key="1">
    <citation type="journal article" date="2014" name="Nat. Commun.">
        <title>Klebsormidium flaccidum genome reveals primary factors for plant terrestrial adaptation.</title>
        <authorList>
            <person name="Hori K."/>
            <person name="Maruyama F."/>
            <person name="Fujisawa T."/>
            <person name="Togashi T."/>
            <person name="Yamamoto N."/>
            <person name="Seo M."/>
            <person name="Sato S."/>
            <person name="Yamada T."/>
            <person name="Mori H."/>
            <person name="Tajima N."/>
            <person name="Moriyama T."/>
            <person name="Ikeuchi M."/>
            <person name="Watanabe M."/>
            <person name="Wada H."/>
            <person name="Kobayashi K."/>
            <person name="Saito M."/>
            <person name="Masuda T."/>
            <person name="Sasaki-Sekimoto Y."/>
            <person name="Mashiguchi K."/>
            <person name="Awai K."/>
            <person name="Shimojima M."/>
            <person name="Masuda S."/>
            <person name="Iwai M."/>
            <person name="Nobusawa T."/>
            <person name="Narise T."/>
            <person name="Kondo S."/>
            <person name="Saito H."/>
            <person name="Sato R."/>
            <person name="Murakawa M."/>
            <person name="Ihara Y."/>
            <person name="Oshima-Yamada Y."/>
            <person name="Ohtaka K."/>
            <person name="Satoh M."/>
            <person name="Sonobe K."/>
            <person name="Ishii M."/>
            <person name="Ohtani R."/>
            <person name="Kanamori-Sato M."/>
            <person name="Honoki R."/>
            <person name="Miyazaki D."/>
            <person name="Mochizuki H."/>
            <person name="Umetsu J."/>
            <person name="Higashi K."/>
            <person name="Shibata D."/>
            <person name="Kamiya Y."/>
            <person name="Sato N."/>
            <person name="Nakamura Y."/>
            <person name="Tabata S."/>
            <person name="Ida S."/>
            <person name="Kurokawa K."/>
            <person name="Ohta H."/>
        </authorList>
    </citation>
    <scope>NUCLEOTIDE SEQUENCE [LARGE SCALE GENOMIC DNA]</scope>
    <source>
        <strain evidence="4 5">NIES-2285</strain>
    </source>
</reference>
<name>A0A1Y1HSP9_KLENI</name>
<keyword evidence="5" id="KW-1185">Reference proteome</keyword>
<dbReference type="Pfam" id="PF07707">
    <property type="entry name" value="BACK"/>
    <property type="match status" value="1"/>
</dbReference>
<dbReference type="PANTHER" id="PTHR46336:SF3">
    <property type="entry name" value="BTB_POZ DOMAIN-CONTAINING PROTEIN POB1"/>
    <property type="match status" value="1"/>
</dbReference>
<gene>
    <name evidence="4" type="ORF">KFL_000440225</name>
</gene>
<dbReference type="Gene3D" id="3.30.710.10">
    <property type="entry name" value="Potassium Channel Kv1.1, Chain A"/>
    <property type="match status" value="1"/>
</dbReference>
<dbReference type="InterPro" id="IPR045890">
    <property type="entry name" value="POB1-like"/>
</dbReference>
<dbReference type="EMBL" id="DF236993">
    <property type="protein sequence ID" value="GAQ80021.1"/>
    <property type="molecule type" value="Genomic_DNA"/>
</dbReference>
<evidence type="ECO:0000259" key="3">
    <source>
        <dbReference type="PROSITE" id="PS50097"/>
    </source>
</evidence>
<dbReference type="CDD" id="cd18186">
    <property type="entry name" value="BTB_POZ_ZBTB_KLHL-like"/>
    <property type="match status" value="1"/>
</dbReference>
<evidence type="ECO:0000313" key="4">
    <source>
        <dbReference type="EMBL" id="GAQ80021.1"/>
    </source>
</evidence>
<dbReference type="AlphaFoldDB" id="A0A1Y1HSP9"/>
<comment type="pathway">
    <text evidence="2">Protein modification; protein ubiquitination.</text>
</comment>
<dbReference type="OMA" id="WARARYS"/>
<evidence type="ECO:0000256" key="2">
    <source>
        <dbReference type="ARBA" id="ARBA00004906"/>
    </source>
</evidence>